<evidence type="ECO:0000256" key="1">
    <source>
        <dbReference type="SAM" id="MobiDB-lite"/>
    </source>
</evidence>
<keyword evidence="3" id="KW-1185">Reference proteome</keyword>
<evidence type="ECO:0000313" key="3">
    <source>
        <dbReference type="Proteomes" id="UP000824120"/>
    </source>
</evidence>
<protein>
    <submittedName>
        <fullName evidence="2">Uncharacterized protein</fullName>
    </submittedName>
</protein>
<sequence length="254" mass="29460">MASSCLEINTCREIVLYVPIIISAQTANDVGTMKVTQKLTGKKKKLVTSKVIANTFVYFVIVPSKGVENLYTIKLKENEDEASDPYRLNCKYYDMLHGWKAERRQRQNGKCETFYFHERKHTMCRSTGDVRRHIFQGFEYLKVEVNQETNAVIESMVGVGEKKAKKRERESSISERESVTKKHKRNGHNNHGMSETENFLNDAWNNLMNWDDIQKNEVSHVKEVLDNNSYTKVAQTKNKIDIHDMTFVAKLKLS</sequence>
<dbReference type="Proteomes" id="UP000824120">
    <property type="component" value="Chromosome 1"/>
</dbReference>
<proteinExistence type="predicted"/>
<dbReference type="AlphaFoldDB" id="A0A9J6B2E8"/>
<feature type="compositionally biased region" description="Basic and acidic residues" evidence="1">
    <location>
        <begin position="167"/>
        <end position="180"/>
    </location>
</feature>
<accession>A0A9J6B2E8</accession>
<dbReference type="OrthoDB" id="1320524at2759"/>
<feature type="region of interest" description="Disordered" evidence="1">
    <location>
        <begin position="163"/>
        <end position="196"/>
    </location>
</feature>
<dbReference type="EMBL" id="JACXVP010000001">
    <property type="protein sequence ID" value="KAG5630832.1"/>
    <property type="molecule type" value="Genomic_DNA"/>
</dbReference>
<reference evidence="2 3" key="1">
    <citation type="submission" date="2020-09" db="EMBL/GenBank/DDBJ databases">
        <title>De no assembly of potato wild relative species, Solanum commersonii.</title>
        <authorList>
            <person name="Cho K."/>
        </authorList>
    </citation>
    <scope>NUCLEOTIDE SEQUENCE [LARGE SCALE GENOMIC DNA]</scope>
    <source>
        <strain evidence="2">LZ3.2</strain>
        <tissue evidence="2">Leaf</tissue>
    </source>
</reference>
<evidence type="ECO:0000313" key="2">
    <source>
        <dbReference type="EMBL" id="KAG5630832.1"/>
    </source>
</evidence>
<organism evidence="2 3">
    <name type="scientific">Solanum commersonii</name>
    <name type="common">Commerson's wild potato</name>
    <name type="synonym">Commerson's nightshade</name>
    <dbReference type="NCBI Taxonomy" id="4109"/>
    <lineage>
        <taxon>Eukaryota</taxon>
        <taxon>Viridiplantae</taxon>
        <taxon>Streptophyta</taxon>
        <taxon>Embryophyta</taxon>
        <taxon>Tracheophyta</taxon>
        <taxon>Spermatophyta</taxon>
        <taxon>Magnoliopsida</taxon>
        <taxon>eudicotyledons</taxon>
        <taxon>Gunneridae</taxon>
        <taxon>Pentapetalae</taxon>
        <taxon>asterids</taxon>
        <taxon>lamiids</taxon>
        <taxon>Solanales</taxon>
        <taxon>Solanaceae</taxon>
        <taxon>Solanoideae</taxon>
        <taxon>Solaneae</taxon>
        <taxon>Solanum</taxon>
    </lineage>
</organism>
<gene>
    <name evidence="2" type="ORF">H5410_002549</name>
</gene>
<name>A0A9J6B2E8_SOLCO</name>
<comment type="caution">
    <text evidence="2">The sequence shown here is derived from an EMBL/GenBank/DDBJ whole genome shotgun (WGS) entry which is preliminary data.</text>
</comment>